<evidence type="ECO:0000313" key="2">
    <source>
        <dbReference type="Proteomes" id="UP000176944"/>
    </source>
</evidence>
<proteinExistence type="predicted"/>
<evidence type="ECO:0000313" key="1">
    <source>
        <dbReference type="EMBL" id="AOY79978.1"/>
    </source>
</evidence>
<dbReference type="EMBL" id="CP017708">
    <property type="protein sequence ID" value="AOY79978.1"/>
    <property type="molecule type" value="Genomic_DNA"/>
</dbReference>
<sequence length="156" mass="17570">MEKSVEIFQVLRDRGAMGLWEQVKEQFNDLKQTVIEQIKSMVVTQVITAGVKWILSLLNPASAFVKAAMAIYDIIMFFVNRGSQVLELVNAVVDAVSANAPRVTYGQSRSVALWANRIRCSWWCCEVGRECFSESCTSGDWVLGFAVGYWWFGEEG</sequence>
<gene>
    <name evidence="1" type="ORF">BJP36_08625</name>
</gene>
<reference evidence="2" key="1">
    <citation type="submission" date="2016-10" db="EMBL/GenBank/DDBJ databases">
        <title>Comparative genomics uncovers the prolific and rare metabolic potential of the cyanobacterial genus Moorea.</title>
        <authorList>
            <person name="Leao T."/>
            <person name="Castelao G."/>
            <person name="Korobeynikov A."/>
            <person name="Monroe E.A."/>
            <person name="Podell S."/>
            <person name="Glukhov E."/>
            <person name="Allen E."/>
            <person name="Gerwick W.H."/>
            <person name="Gerwick L."/>
        </authorList>
    </citation>
    <scope>NUCLEOTIDE SEQUENCE [LARGE SCALE GENOMIC DNA]</scope>
    <source>
        <strain evidence="2">JHB</strain>
    </source>
</reference>
<dbReference type="AlphaFoldDB" id="A0A1D9FX62"/>
<dbReference type="Proteomes" id="UP000176944">
    <property type="component" value="Chromosome"/>
</dbReference>
<protein>
    <submittedName>
        <fullName evidence="1">Uncharacterized protein</fullName>
    </submittedName>
</protein>
<name>A0A1D9FX62_MOOP1</name>
<organism evidence="1 2">
    <name type="scientific">Moorena producens (strain JHB)</name>
    <dbReference type="NCBI Taxonomy" id="1454205"/>
    <lineage>
        <taxon>Bacteria</taxon>
        <taxon>Bacillati</taxon>
        <taxon>Cyanobacteriota</taxon>
        <taxon>Cyanophyceae</taxon>
        <taxon>Coleofasciculales</taxon>
        <taxon>Coleofasciculaceae</taxon>
        <taxon>Moorena</taxon>
    </lineage>
</organism>
<accession>A0A1D9FX62</accession>